<dbReference type="RefSeq" id="WP_192009875.1">
    <property type="nucleotide sequence ID" value="NZ_JACYTQ010000003.1"/>
</dbReference>
<reference evidence="1 2" key="1">
    <citation type="submission" date="2020-09" db="EMBL/GenBank/DDBJ databases">
        <title>Echinicola sp. CAU 1574 isolated from sand of Sido Beach.</title>
        <authorList>
            <person name="Kim W."/>
        </authorList>
    </citation>
    <scope>NUCLEOTIDE SEQUENCE [LARGE SCALE GENOMIC DNA]</scope>
    <source>
        <strain evidence="1 2">CAU 1574</strain>
    </source>
</reference>
<comment type="caution">
    <text evidence="1">The sequence shown here is derived from an EMBL/GenBank/DDBJ whole genome shotgun (WGS) entry which is preliminary data.</text>
</comment>
<accession>A0ABR9AKA5</accession>
<dbReference type="EMBL" id="JACYTQ010000003">
    <property type="protein sequence ID" value="MBD8488979.1"/>
    <property type="molecule type" value="Genomic_DNA"/>
</dbReference>
<gene>
    <name evidence="1" type="ORF">IFO69_09505</name>
</gene>
<dbReference type="Proteomes" id="UP000647133">
    <property type="component" value="Unassembled WGS sequence"/>
</dbReference>
<name>A0ABR9AKA5_9BACT</name>
<evidence type="ECO:0000313" key="1">
    <source>
        <dbReference type="EMBL" id="MBD8488979.1"/>
    </source>
</evidence>
<evidence type="ECO:0000313" key="2">
    <source>
        <dbReference type="Proteomes" id="UP000647133"/>
    </source>
</evidence>
<sequence length="189" mass="21806">MMKTLFIGLICLVCSIFFLMGNGRYKESILPVFLQQDEIVKAHETQVEITVHSPYVPNSFQLEQFKKDYSGVWAHLNHLYSTNDVITGKEYYSESWFKQLANQHTGSLDNGVKRKDLFHDVHLMNWSTDGLVCTAVDSSAVLEYDFPKNGKKFTLATVAMVFLYQGDHWRIDGIRFIEEKEIIASKKLK</sequence>
<proteinExistence type="predicted"/>
<organism evidence="1 2">
    <name type="scientific">Echinicola arenosa</name>
    <dbReference type="NCBI Taxonomy" id="2774144"/>
    <lineage>
        <taxon>Bacteria</taxon>
        <taxon>Pseudomonadati</taxon>
        <taxon>Bacteroidota</taxon>
        <taxon>Cytophagia</taxon>
        <taxon>Cytophagales</taxon>
        <taxon>Cyclobacteriaceae</taxon>
        <taxon>Echinicola</taxon>
    </lineage>
</organism>
<keyword evidence="2" id="KW-1185">Reference proteome</keyword>
<protein>
    <recommendedName>
        <fullName evidence="3">SnoaL-like domain-containing protein</fullName>
    </recommendedName>
</protein>
<evidence type="ECO:0008006" key="3">
    <source>
        <dbReference type="Google" id="ProtNLM"/>
    </source>
</evidence>